<dbReference type="GO" id="GO:0006508">
    <property type="term" value="P:proteolysis"/>
    <property type="evidence" value="ECO:0007669"/>
    <property type="project" value="UniProtKB-KW"/>
</dbReference>
<keyword evidence="7 8" id="KW-0378">Hydrolase</keyword>
<evidence type="ECO:0000256" key="5">
    <source>
        <dbReference type="ARBA" id="ARBA00022490"/>
    </source>
</evidence>
<evidence type="ECO:0000259" key="11">
    <source>
        <dbReference type="Pfam" id="PF00561"/>
    </source>
</evidence>
<feature type="active site" evidence="9">
    <location>
        <position position="270"/>
    </location>
</feature>
<gene>
    <name evidence="12" type="ORF">K504DRAFT_465166</name>
</gene>
<dbReference type="InterPro" id="IPR000073">
    <property type="entry name" value="AB_hydrolase_1"/>
</dbReference>
<keyword evidence="4 8" id="KW-0031">Aminopeptidase</keyword>
<dbReference type="PRINTS" id="PR00793">
    <property type="entry name" value="PROAMNOPTASE"/>
</dbReference>
<evidence type="ECO:0000256" key="6">
    <source>
        <dbReference type="ARBA" id="ARBA00022670"/>
    </source>
</evidence>
<reference evidence="12" key="1">
    <citation type="journal article" date="2020" name="Stud. Mycol.">
        <title>101 Dothideomycetes genomes: a test case for predicting lifestyles and emergence of pathogens.</title>
        <authorList>
            <person name="Haridas S."/>
            <person name="Albert R."/>
            <person name="Binder M."/>
            <person name="Bloem J."/>
            <person name="Labutti K."/>
            <person name="Salamov A."/>
            <person name="Andreopoulos B."/>
            <person name="Baker S."/>
            <person name="Barry K."/>
            <person name="Bills G."/>
            <person name="Bluhm B."/>
            <person name="Cannon C."/>
            <person name="Castanera R."/>
            <person name="Culley D."/>
            <person name="Daum C."/>
            <person name="Ezra D."/>
            <person name="Gonzalez J."/>
            <person name="Henrissat B."/>
            <person name="Kuo A."/>
            <person name="Liang C."/>
            <person name="Lipzen A."/>
            <person name="Lutzoni F."/>
            <person name="Magnuson J."/>
            <person name="Mondo S."/>
            <person name="Nolan M."/>
            <person name="Ohm R."/>
            <person name="Pangilinan J."/>
            <person name="Park H.-J."/>
            <person name="Ramirez L."/>
            <person name="Alfaro M."/>
            <person name="Sun H."/>
            <person name="Tritt A."/>
            <person name="Yoshinaga Y."/>
            <person name="Zwiers L.-H."/>
            <person name="Turgeon B."/>
            <person name="Goodwin S."/>
            <person name="Spatafora J."/>
            <person name="Crous P."/>
            <person name="Grigoriev I."/>
        </authorList>
    </citation>
    <scope>NUCLEOTIDE SEQUENCE</scope>
    <source>
        <strain evidence="12">CBS 279.74</strain>
    </source>
</reference>
<dbReference type="Pfam" id="PF00561">
    <property type="entry name" value="Abhydrolase_1"/>
    <property type="match status" value="1"/>
</dbReference>
<dbReference type="GO" id="GO:0005737">
    <property type="term" value="C:cytoplasm"/>
    <property type="evidence" value="ECO:0007669"/>
    <property type="project" value="UniProtKB-SubCell"/>
</dbReference>
<evidence type="ECO:0000256" key="9">
    <source>
        <dbReference type="PIRSR" id="PIRSR006431-1"/>
    </source>
</evidence>
<dbReference type="NCBIfam" id="TIGR01249">
    <property type="entry name" value="pro_imino_pep_1"/>
    <property type="match status" value="1"/>
</dbReference>
<comment type="subcellular location">
    <subcellularLocation>
        <location evidence="2 8">Cytoplasm</location>
    </subcellularLocation>
</comment>
<dbReference type="PANTHER" id="PTHR43722">
    <property type="entry name" value="PROLINE IMINOPEPTIDASE"/>
    <property type="match status" value="1"/>
</dbReference>
<dbReference type="SUPFAM" id="SSF53474">
    <property type="entry name" value="alpha/beta-Hydrolases"/>
    <property type="match status" value="1"/>
</dbReference>
<keyword evidence="13" id="KW-1185">Reference proteome</keyword>
<organism evidence="12 13">
    <name type="scientific">Pleomassaria siparia CBS 279.74</name>
    <dbReference type="NCBI Taxonomy" id="1314801"/>
    <lineage>
        <taxon>Eukaryota</taxon>
        <taxon>Fungi</taxon>
        <taxon>Dikarya</taxon>
        <taxon>Ascomycota</taxon>
        <taxon>Pezizomycotina</taxon>
        <taxon>Dothideomycetes</taxon>
        <taxon>Pleosporomycetidae</taxon>
        <taxon>Pleosporales</taxon>
        <taxon>Pleomassariaceae</taxon>
        <taxon>Pleomassaria</taxon>
    </lineage>
</organism>
<proteinExistence type="inferred from homology"/>
<dbReference type="EMBL" id="MU005767">
    <property type="protein sequence ID" value="KAF2711407.1"/>
    <property type="molecule type" value="Genomic_DNA"/>
</dbReference>
<keyword evidence="6 8" id="KW-0645">Protease</keyword>
<keyword evidence="5 8" id="KW-0963">Cytoplasm</keyword>
<feature type="domain" description="AB hydrolase-1" evidence="11">
    <location>
        <begin position="38"/>
        <end position="300"/>
    </location>
</feature>
<evidence type="ECO:0000256" key="2">
    <source>
        <dbReference type="ARBA" id="ARBA00004496"/>
    </source>
</evidence>
<dbReference type="GO" id="GO:0004177">
    <property type="term" value="F:aminopeptidase activity"/>
    <property type="evidence" value="ECO:0007669"/>
    <property type="project" value="UniProtKB-UniRule"/>
</dbReference>
<dbReference type="PIRSF" id="PIRSF006431">
    <property type="entry name" value="Pept_S33"/>
    <property type="match status" value="1"/>
</dbReference>
<dbReference type="EC" id="3.4.11.5" evidence="8 10"/>
<dbReference type="PANTHER" id="PTHR43722:SF1">
    <property type="entry name" value="PROLINE IMINOPEPTIDASE"/>
    <property type="match status" value="1"/>
</dbReference>
<evidence type="ECO:0000256" key="7">
    <source>
        <dbReference type="ARBA" id="ARBA00022801"/>
    </source>
</evidence>
<dbReference type="OrthoDB" id="10249433at2759"/>
<evidence type="ECO:0000256" key="1">
    <source>
        <dbReference type="ARBA" id="ARBA00001585"/>
    </source>
</evidence>
<comment type="similarity">
    <text evidence="3 8 10">Belongs to the peptidase S33 family.</text>
</comment>
<feature type="active site" description="Proton donor" evidence="9">
    <location>
        <position position="298"/>
    </location>
</feature>
<accession>A0A6G1KGC4</accession>
<dbReference type="AlphaFoldDB" id="A0A6G1KGC4"/>
<feature type="active site" description="Nucleophile" evidence="9">
    <location>
        <position position="114"/>
    </location>
</feature>
<dbReference type="InterPro" id="IPR005944">
    <property type="entry name" value="Pro_iminopeptidase"/>
</dbReference>
<name>A0A6G1KGC4_9PLEO</name>
<dbReference type="InterPro" id="IPR029058">
    <property type="entry name" value="AB_hydrolase_fold"/>
</dbReference>
<dbReference type="Proteomes" id="UP000799428">
    <property type="component" value="Unassembled WGS sequence"/>
</dbReference>
<protein>
    <recommendedName>
        <fullName evidence="8 10">Proline iminopeptidase</fullName>
        <shortName evidence="8">PIP</shortName>
        <ecNumber evidence="8 10">3.4.11.5</ecNumber>
    </recommendedName>
    <alternativeName>
        <fullName evidence="8">Prolyl aminopeptidase</fullName>
    </alternativeName>
</protein>
<dbReference type="Gene3D" id="3.40.50.1820">
    <property type="entry name" value="alpha/beta hydrolase"/>
    <property type="match status" value="1"/>
</dbReference>
<evidence type="ECO:0000256" key="4">
    <source>
        <dbReference type="ARBA" id="ARBA00022438"/>
    </source>
</evidence>
<evidence type="ECO:0000256" key="8">
    <source>
        <dbReference type="PIRNR" id="PIRNR006431"/>
    </source>
</evidence>
<evidence type="ECO:0000256" key="3">
    <source>
        <dbReference type="ARBA" id="ARBA00010088"/>
    </source>
</evidence>
<dbReference type="PRINTS" id="PR00111">
    <property type="entry name" value="ABHYDROLASE"/>
</dbReference>
<evidence type="ECO:0000256" key="10">
    <source>
        <dbReference type="RuleBase" id="RU003421"/>
    </source>
</evidence>
<comment type="catalytic activity">
    <reaction evidence="1 8 10">
        <text>Release of N-terminal proline from a peptide.</text>
        <dbReference type="EC" id="3.4.11.5"/>
    </reaction>
</comment>
<evidence type="ECO:0000313" key="13">
    <source>
        <dbReference type="Proteomes" id="UP000799428"/>
    </source>
</evidence>
<sequence>MTSTTTGHVHTEAFDDGYLQVSPLHKIYYHQYGKADGKPVMFLHGGPGSQTSIANTVFFDPSVYRVVLLDQRGSGKSRPIAEIKENTTQLLVQDVETLREKLGIKKWHMVFGGSWGSTLALAYAETHPRVVGSLVLRGIFLGEKQEVAKSTSGSLSGQLRPQEYEEFLSYLPEEKRGDPLQAFHEMFVGEDRVKAEEAARVWVKWEKSTSTLLLDEDALAKLDEDNYSIRFATMETHYFVNGAFLEDQQLCKNAYKLKGIPVSIVQGRYDIVCAPDSAWRLHKALPESKLYWIPDAGHSSTEPSTFKKLVEICDEYAKSDLHL</sequence>
<dbReference type="InterPro" id="IPR002410">
    <property type="entry name" value="Peptidase_S33"/>
</dbReference>
<evidence type="ECO:0000313" key="12">
    <source>
        <dbReference type="EMBL" id="KAF2711407.1"/>
    </source>
</evidence>